<feature type="active site" description="For GATase activity" evidence="6">
    <location>
        <position position="2"/>
    </location>
</feature>
<dbReference type="AlphaFoldDB" id="A0AAW0DP51"/>
<protein>
    <submittedName>
        <fullName evidence="10">Asparagine synthetase domain-containing protein</fullName>
    </submittedName>
</protein>
<dbReference type="GO" id="GO:0004066">
    <property type="term" value="F:asparagine synthase (glutamine-hydrolyzing) activity"/>
    <property type="evidence" value="ECO:0007669"/>
    <property type="project" value="InterPro"/>
</dbReference>
<feature type="domain" description="Glutamine amidotransferase type-2" evidence="9">
    <location>
        <begin position="2"/>
        <end position="215"/>
    </location>
</feature>
<dbReference type="Proteomes" id="UP001362999">
    <property type="component" value="Unassembled WGS sequence"/>
</dbReference>
<dbReference type="Gene3D" id="3.60.20.10">
    <property type="entry name" value="Glutamine Phosphoribosylpyrophosphate, subunit 1, domain 1"/>
    <property type="match status" value="1"/>
</dbReference>
<dbReference type="InterPro" id="IPR029055">
    <property type="entry name" value="Ntn_hydrolases_N"/>
</dbReference>
<gene>
    <name evidence="10" type="ORF">R3P38DRAFT_3595857</name>
</gene>
<feature type="site" description="Important for beta-aspartyl-AMP intermediate formation" evidence="8">
    <location>
        <position position="377"/>
    </location>
</feature>
<dbReference type="Gene3D" id="3.40.50.620">
    <property type="entry name" value="HUPs"/>
    <property type="match status" value="2"/>
</dbReference>
<sequence>MCGLTSAFYPDGVEPPSTDALFQALGASLELIKHRGPDSRGVYVSPDRRVGLGHARLSIIDLSTGQQPLSDENDLIHAVVTGEIYDHDRIRDEMQQQGYSFKTKSDSELVVQLYKRYGTNMLSHLRGEFAFVLYDVERRMLFAARDRFGIKPLYYTTYKGCILFASEMKAFLGMGWKAEWDMESILNNADFCDERTVFRGAKKLAAGTYALCRASGDVEIAPYWDVSYPAATSIPPPTSVEEVALKVRELLVESVRLRLRSDVPWAVYLSGGIDSSAVAGIAVSLLREKDPNATLTTFTLSYVEDEATDETPLAIRSAAHLGVELVKVAATEARLVGALEESVYHSECPVNSFHAPGKILLSKAVREAGFKVALSGEGSDEIFGGYPWLPLDYLRDPDPAGASLGLALPTDDERQALTEQYRNNVRRMWNVLSLNPTSAPRLLNLSTPLTLAGMWLGDPAVYEPRVIEKNGRPNVLRTLEEGVGARVSNYDALGTWHGLHVAHYVTVKTLLGRAILNCVGDRSDMANAVESRVSFLDHHLVDYVNSLPPSLKLRPMPNPDPTKKWILVEKWILREAVKPFVTPEIYTRRKIPFNPAPANGPPAGSTDKLVPLQRHLKARITQEAVEKLGFVSWPFVSEALKGYLENPNFVGQGGIDPRARILMTVLSFIVLQEKFAVETYKA</sequence>
<proteinExistence type="inferred from homology"/>
<keyword evidence="3 5" id="KW-0067">ATP-binding</keyword>
<dbReference type="CDD" id="cd01991">
    <property type="entry name" value="Asn_synthase_B_C"/>
    <property type="match status" value="1"/>
</dbReference>
<comment type="caution">
    <text evidence="10">The sequence shown here is derived from an EMBL/GenBank/DDBJ whole genome shotgun (WGS) entry which is preliminary data.</text>
</comment>
<evidence type="ECO:0000256" key="3">
    <source>
        <dbReference type="ARBA" id="ARBA00022840"/>
    </source>
</evidence>
<dbReference type="PANTHER" id="PTHR43284">
    <property type="entry name" value="ASPARAGINE SYNTHETASE (GLUTAMINE-HYDROLYZING)"/>
    <property type="match status" value="1"/>
</dbReference>
<evidence type="ECO:0000313" key="11">
    <source>
        <dbReference type="Proteomes" id="UP001362999"/>
    </source>
</evidence>
<evidence type="ECO:0000256" key="8">
    <source>
        <dbReference type="PIRSR" id="PIRSR001589-3"/>
    </source>
</evidence>
<dbReference type="Pfam" id="PF00733">
    <property type="entry name" value="Asn_synthase"/>
    <property type="match status" value="1"/>
</dbReference>
<evidence type="ECO:0000256" key="4">
    <source>
        <dbReference type="ARBA" id="ARBA00022962"/>
    </source>
</evidence>
<keyword evidence="11" id="KW-1185">Reference proteome</keyword>
<dbReference type="CDD" id="cd00712">
    <property type="entry name" value="AsnB"/>
    <property type="match status" value="1"/>
</dbReference>
<keyword evidence="6" id="KW-0061">Asparagine biosynthesis</keyword>
<dbReference type="InterPro" id="IPR006426">
    <property type="entry name" value="Asn_synth_AEB"/>
</dbReference>
<keyword evidence="2 5" id="KW-0547">Nucleotide-binding</keyword>
<dbReference type="PROSITE" id="PS51278">
    <property type="entry name" value="GATASE_TYPE_2"/>
    <property type="match status" value="1"/>
</dbReference>
<dbReference type="GO" id="GO:0006529">
    <property type="term" value="P:asparagine biosynthetic process"/>
    <property type="evidence" value="ECO:0007669"/>
    <property type="project" value="UniProtKB-KW"/>
</dbReference>
<dbReference type="NCBIfam" id="TIGR01536">
    <property type="entry name" value="asn_synth_AEB"/>
    <property type="match status" value="1"/>
</dbReference>
<dbReference type="SUPFAM" id="SSF52402">
    <property type="entry name" value="Adenine nucleotide alpha hydrolases-like"/>
    <property type="match status" value="1"/>
</dbReference>
<dbReference type="PANTHER" id="PTHR43284:SF1">
    <property type="entry name" value="ASPARAGINE SYNTHETASE"/>
    <property type="match status" value="1"/>
</dbReference>
<evidence type="ECO:0000256" key="6">
    <source>
        <dbReference type="PIRSR" id="PIRSR001589-1"/>
    </source>
</evidence>
<dbReference type="InterPro" id="IPR001962">
    <property type="entry name" value="Asn_synthase"/>
</dbReference>
<evidence type="ECO:0000259" key="9">
    <source>
        <dbReference type="PROSITE" id="PS51278"/>
    </source>
</evidence>
<dbReference type="InterPro" id="IPR033738">
    <property type="entry name" value="AsnB_N"/>
</dbReference>
<evidence type="ECO:0000256" key="7">
    <source>
        <dbReference type="PIRSR" id="PIRSR001589-2"/>
    </source>
</evidence>
<comment type="similarity">
    <text evidence="1">Belongs to the asparagine synthetase family.</text>
</comment>
<feature type="binding site" evidence="7">
    <location>
        <position position="106"/>
    </location>
    <ligand>
        <name>L-glutamine</name>
        <dbReference type="ChEBI" id="CHEBI:58359"/>
    </ligand>
</feature>
<accession>A0AAW0DP51</accession>
<dbReference type="PIRSF" id="PIRSF001589">
    <property type="entry name" value="Asn_synthetase_glu-h"/>
    <property type="match status" value="1"/>
</dbReference>
<dbReference type="Pfam" id="PF13537">
    <property type="entry name" value="GATase_7"/>
    <property type="match status" value="1"/>
</dbReference>
<organism evidence="10 11">
    <name type="scientific">Favolaschia claudopus</name>
    <dbReference type="NCBI Taxonomy" id="2862362"/>
    <lineage>
        <taxon>Eukaryota</taxon>
        <taxon>Fungi</taxon>
        <taxon>Dikarya</taxon>
        <taxon>Basidiomycota</taxon>
        <taxon>Agaricomycotina</taxon>
        <taxon>Agaricomycetes</taxon>
        <taxon>Agaricomycetidae</taxon>
        <taxon>Agaricales</taxon>
        <taxon>Marasmiineae</taxon>
        <taxon>Mycenaceae</taxon>
        <taxon>Favolaschia</taxon>
    </lineage>
</organism>
<evidence type="ECO:0000256" key="5">
    <source>
        <dbReference type="PIRNR" id="PIRNR001589"/>
    </source>
</evidence>
<dbReference type="InterPro" id="IPR017932">
    <property type="entry name" value="GATase_2_dom"/>
</dbReference>
<keyword evidence="4 6" id="KW-0315">Glutamine amidotransferase</keyword>
<dbReference type="GO" id="GO:0005524">
    <property type="term" value="F:ATP binding"/>
    <property type="evidence" value="ECO:0007669"/>
    <property type="project" value="UniProtKB-KW"/>
</dbReference>
<evidence type="ECO:0000256" key="1">
    <source>
        <dbReference type="ARBA" id="ARBA00005752"/>
    </source>
</evidence>
<dbReference type="GO" id="GO:0005829">
    <property type="term" value="C:cytosol"/>
    <property type="evidence" value="ECO:0007669"/>
    <property type="project" value="TreeGrafter"/>
</dbReference>
<name>A0AAW0DP51_9AGAR</name>
<feature type="binding site" evidence="7">
    <location>
        <begin position="375"/>
        <end position="376"/>
    </location>
    <ligand>
        <name>ATP</name>
        <dbReference type="ChEBI" id="CHEBI:30616"/>
    </ligand>
</feature>
<evidence type="ECO:0000256" key="2">
    <source>
        <dbReference type="ARBA" id="ARBA00022741"/>
    </source>
</evidence>
<dbReference type="EMBL" id="JAWWNJ010000007">
    <property type="protein sequence ID" value="KAK7052635.1"/>
    <property type="molecule type" value="Genomic_DNA"/>
</dbReference>
<dbReference type="SUPFAM" id="SSF56235">
    <property type="entry name" value="N-terminal nucleophile aminohydrolases (Ntn hydrolases)"/>
    <property type="match status" value="1"/>
</dbReference>
<dbReference type="InterPro" id="IPR014729">
    <property type="entry name" value="Rossmann-like_a/b/a_fold"/>
</dbReference>
<dbReference type="InterPro" id="IPR051786">
    <property type="entry name" value="ASN_synthetase/amidase"/>
</dbReference>
<evidence type="ECO:0000313" key="10">
    <source>
        <dbReference type="EMBL" id="KAK7052635.1"/>
    </source>
</evidence>
<keyword evidence="6" id="KW-0028">Amino-acid biosynthesis</keyword>
<reference evidence="10 11" key="1">
    <citation type="journal article" date="2024" name="J Genomics">
        <title>Draft genome sequencing and assembly of Favolaschia claudopus CIRM-BRFM 2984 isolated from oak limbs.</title>
        <authorList>
            <person name="Navarro D."/>
            <person name="Drula E."/>
            <person name="Chaduli D."/>
            <person name="Cazenave R."/>
            <person name="Ahrendt S."/>
            <person name="Wang J."/>
            <person name="Lipzen A."/>
            <person name="Daum C."/>
            <person name="Barry K."/>
            <person name="Grigoriev I.V."/>
            <person name="Favel A."/>
            <person name="Rosso M.N."/>
            <person name="Martin F."/>
        </authorList>
    </citation>
    <scope>NUCLEOTIDE SEQUENCE [LARGE SCALE GENOMIC DNA]</scope>
    <source>
        <strain evidence="10 11">CIRM-BRFM 2984</strain>
    </source>
</reference>